<organism evidence="3 4">
    <name type="scientific">Salinibacillus aidingensis</name>
    <dbReference type="NCBI Taxonomy" id="237684"/>
    <lineage>
        <taxon>Bacteria</taxon>
        <taxon>Bacillati</taxon>
        <taxon>Bacillota</taxon>
        <taxon>Bacilli</taxon>
        <taxon>Bacillales</taxon>
        <taxon>Bacillaceae</taxon>
        <taxon>Salinibacillus</taxon>
    </lineage>
</organism>
<evidence type="ECO:0000313" key="3">
    <source>
        <dbReference type="EMBL" id="GAA0496536.1"/>
    </source>
</evidence>
<proteinExistence type="predicted"/>
<reference evidence="4" key="1">
    <citation type="journal article" date="2019" name="Int. J. Syst. Evol. Microbiol.">
        <title>The Global Catalogue of Microorganisms (GCM) 10K type strain sequencing project: providing services to taxonomists for standard genome sequencing and annotation.</title>
        <authorList>
            <consortium name="The Broad Institute Genomics Platform"/>
            <consortium name="The Broad Institute Genome Sequencing Center for Infectious Disease"/>
            <person name="Wu L."/>
            <person name="Ma J."/>
        </authorList>
    </citation>
    <scope>NUCLEOTIDE SEQUENCE [LARGE SCALE GENOMIC DNA]</scope>
    <source>
        <strain evidence="4">JCM 12389</strain>
    </source>
</reference>
<comment type="caution">
    <text evidence="3">The sequence shown here is derived from an EMBL/GenBank/DDBJ whole genome shotgun (WGS) entry which is preliminary data.</text>
</comment>
<gene>
    <name evidence="3" type="ORF">GCM10008986_24340</name>
</gene>
<feature type="transmembrane region" description="Helical" evidence="1">
    <location>
        <begin position="158"/>
        <end position="178"/>
    </location>
</feature>
<sequence>MEIIGILTPLSVVLVFTGVMLGIVFGAIPGMTATMSIALFLPLTYALDMVDAIALLIGLYVGGISGGLVPAILLNIPGTPSSLCTTFDGFPMTQKGQGEKALKVAISASIIGGFFSLTILYFFAPLLSSIAIEFSSVEKFLIILFALTVIASISKGSLLVGIFSGVLGVFISLIGMFPDNNKLRMIPLGLEEQLYYGFALLPVLIGLFAIGQIIHEAEEGMKPAAHQNFDLSKNKKNKFTFKIFNGQLVNTIRSSVIGTFIGMLPGVGGSAASITSYSQTKNFSKKPEKLGTGEPEGLIASESANNGLIGGALIPLLSLGIPGDSTTAVLIGAFLLQGIQVGPLFITTNPDLWNGIVFSLIIANIVMFILMFFSIKYMAKIVYIPKHTIYPIIIVMCVVGSYAINSGVMFDVWTLLLFGFLGYLFMKIGVQIAPFLIGFILGRQSEKYFIDSLKGSNGDLMIFFTKGPIAIVLWVLILASVIYAIYDSRKTKKEKREERNSEASENPLNS</sequence>
<dbReference type="Pfam" id="PF01970">
    <property type="entry name" value="TctA"/>
    <property type="match status" value="1"/>
</dbReference>
<feature type="transmembrane region" description="Helical" evidence="1">
    <location>
        <begin position="53"/>
        <end position="74"/>
    </location>
</feature>
<dbReference type="InterPro" id="IPR002823">
    <property type="entry name" value="DUF112_TM"/>
</dbReference>
<keyword evidence="1" id="KW-0812">Transmembrane</keyword>
<feature type="transmembrane region" description="Helical" evidence="1">
    <location>
        <begin position="194"/>
        <end position="214"/>
    </location>
</feature>
<dbReference type="PANTHER" id="PTHR35342:SF5">
    <property type="entry name" value="TRICARBOXYLIC TRANSPORT PROTEIN"/>
    <property type="match status" value="1"/>
</dbReference>
<feature type="transmembrane region" description="Helical" evidence="1">
    <location>
        <begin position="130"/>
        <end position="151"/>
    </location>
</feature>
<keyword evidence="4" id="KW-1185">Reference proteome</keyword>
<dbReference type="EMBL" id="BAAADO010000004">
    <property type="protein sequence ID" value="GAA0496536.1"/>
    <property type="molecule type" value="Genomic_DNA"/>
</dbReference>
<feature type="transmembrane region" description="Helical" evidence="1">
    <location>
        <begin position="352"/>
        <end position="375"/>
    </location>
</feature>
<evidence type="ECO:0000256" key="1">
    <source>
        <dbReference type="SAM" id="Phobius"/>
    </source>
</evidence>
<dbReference type="PANTHER" id="PTHR35342">
    <property type="entry name" value="TRICARBOXYLIC TRANSPORT PROTEIN"/>
    <property type="match status" value="1"/>
</dbReference>
<dbReference type="Proteomes" id="UP001500880">
    <property type="component" value="Unassembled WGS sequence"/>
</dbReference>
<accession>A0ABP3LC76</accession>
<dbReference type="RefSeq" id="WP_343841442.1">
    <property type="nucleotide sequence ID" value="NZ_BAAADO010000004.1"/>
</dbReference>
<keyword evidence="1" id="KW-0472">Membrane</keyword>
<keyword evidence="1" id="KW-1133">Transmembrane helix</keyword>
<feature type="transmembrane region" description="Helical" evidence="1">
    <location>
        <begin position="416"/>
        <end position="442"/>
    </location>
</feature>
<evidence type="ECO:0000313" key="4">
    <source>
        <dbReference type="Proteomes" id="UP001500880"/>
    </source>
</evidence>
<evidence type="ECO:0000259" key="2">
    <source>
        <dbReference type="Pfam" id="PF01970"/>
    </source>
</evidence>
<protein>
    <submittedName>
        <fullName evidence="3">Tripartite tricarboxylate transporter permease</fullName>
    </submittedName>
</protein>
<feature type="transmembrane region" description="Helical" evidence="1">
    <location>
        <begin position="101"/>
        <end position="124"/>
    </location>
</feature>
<feature type="domain" description="DUF112" evidence="2">
    <location>
        <begin position="13"/>
        <end position="436"/>
    </location>
</feature>
<name>A0ABP3LC76_9BACI</name>
<feature type="transmembrane region" description="Helical" evidence="1">
    <location>
        <begin position="12"/>
        <end position="41"/>
    </location>
</feature>
<feature type="transmembrane region" description="Helical" evidence="1">
    <location>
        <begin position="463"/>
        <end position="486"/>
    </location>
</feature>
<feature type="transmembrane region" description="Helical" evidence="1">
    <location>
        <begin position="387"/>
        <end position="404"/>
    </location>
</feature>